<protein>
    <submittedName>
        <fullName evidence="2">Uncharacterized protein</fullName>
    </submittedName>
</protein>
<feature type="region of interest" description="Disordered" evidence="1">
    <location>
        <begin position="25"/>
        <end position="68"/>
    </location>
</feature>
<organism evidence="2 3">
    <name type="scientific">Trichinella nativa</name>
    <dbReference type="NCBI Taxonomy" id="6335"/>
    <lineage>
        <taxon>Eukaryota</taxon>
        <taxon>Metazoa</taxon>
        <taxon>Ecdysozoa</taxon>
        <taxon>Nematoda</taxon>
        <taxon>Enoplea</taxon>
        <taxon>Dorylaimia</taxon>
        <taxon>Trichinellida</taxon>
        <taxon>Trichinellidae</taxon>
        <taxon>Trichinella</taxon>
    </lineage>
</organism>
<evidence type="ECO:0000313" key="3">
    <source>
        <dbReference type="Proteomes" id="UP000243006"/>
    </source>
</evidence>
<accession>A0A1Y3EQV9</accession>
<comment type="caution">
    <text evidence="2">The sequence shown here is derived from an EMBL/GenBank/DDBJ whole genome shotgun (WGS) entry which is preliminary data.</text>
</comment>
<gene>
    <name evidence="2" type="ORF">D917_07138</name>
</gene>
<dbReference type="Proteomes" id="UP000243006">
    <property type="component" value="Unassembled WGS sequence"/>
</dbReference>
<evidence type="ECO:0000313" key="2">
    <source>
        <dbReference type="EMBL" id="OUC47170.1"/>
    </source>
</evidence>
<reference evidence="2 3" key="1">
    <citation type="submission" date="2015-04" db="EMBL/GenBank/DDBJ databases">
        <title>Draft genome of the roundworm Trichinella nativa.</title>
        <authorList>
            <person name="Mitreva M."/>
        </authorList>
    </citation>
    <scope>NUCLEOTIDE SEQUENCE [LARGE SCALE GENOMIC DNA]</scope>
    <source>
        <strain evidence="2 3">ISS45</strain>
    </source>
</reference>
<evidence type="ECO:0000256" key="1">
    <source>
        <dbReference type="SAM" id="MobiDB-lite"/>
    </source>
</evidence>
<feature type="compositionally biased region" description="Low complexity" evidence="1">
    <location>
        <begin position="25"/>
        <end position="39"/>
    </location>
</feature>
<proteinExistence type="predicted"/>
<name>A0A1Y3EQV9_9BILA</name>
<dbReference type="EMBL" id="LVZM01005140">
    <property type="protein sequence ID" value="OUC47170.1"/>
    <property type="molecule type" value="Genomic_DNA"/>
</dbReference>
<dbReference type="AlphaFoldDB" id="A0A1Y3EQV9"/>
<sequence length="68" mass="6676">MAKLGVAERAAGSSCDAAAVANDAASVNDAADNNAGAVSSEDKPRPAGSRPTSSANSRVSSRDVLRSS</sequence>